<dbReference type="InterPro" id="IPR017441">
    <property type="entry name" value="Protein_kinase_ATP_BS"/>
</dbReference>
<evidence type="ECO:0000313" key="7">
    <source>
        <dbReference type="Proteomes" id="UP000008983"/>
    </source>
</evidence>
<proteinExistence type="inferred from homology"/>
<reference evidence="6 7" key="1">
    <citation type="submission" date="2011-07" db="EMBL/GenBank/DDBJ databases">
        <authorList>
            <person name="Coyne R."/>
            <person name="Brami D."/>
            <person name="Johnson J."/>
            <person name="Hostetler J."/>
            <person name="Hannick L."/>
            <person name="Clark T."/>
            <person name="Cassidy-Hanley D."/>
            <person name="Inman J."/>
        </authorList>
    </citation>
    <scope>NUCLEOTIDE SEQUENCE [LARGE SCALE GENOMIC DNA]</scope>
    <source>
        <strain evidence="6 7">G5</strain>
    </source>
</reference>
<dbReference type="InterPro" id="IPR011009">
    <property type="entry name" value="Kinase-like_dom_sf"/>
</dbReference>
<dbReference type="PANTHER" id="PTHR44167:SF18">
    <property type="entry name" value="PROTEIN KINASE DOMAIN-CONTAINING PROTEIN"/>
    <property type="match status" value="1"/>
</dbReference>
<evidence type="ECO:0000313" key="6">
    <source>
        <dbReference type="EMBL" id="EGR32578.1"/>
    </source>
</evidence>
<comment type="similarity">
    <text evidence="4">Belongs to the protein kinase superfamily.</text>
</comment>
<keyword evidence="2 3" id="KW-0067">ATP-binding</keyword>
<dbReference type="FunFam" id="1.10.510.10:FF:000945">
    <property type="entry name" value="Uncharacterized protein"/>
    <property type="match status" value="1"/>
</dbReference>
<evidence type="ECO:0000256" key="4">
    <source>
        <dbReference type="RuleBase" id="RU000304"/>
    </source>
</evidence>
<dbReference type="GeneID" id="14908740"/>
<dbReference type="AlphaFoldDB" id="G0QQC7"/>
<evidence type="ECO:0000256" key="1">
    <source>
        <dbReference type="ARBA" id="ARBA00022741"/>
    </source>
</evidence>
<dbReference type="EC" id="2.7.11.17" evidence="6"/>
<dbReference type="RefSeq" id="XP_004036564.1">
    <property type="nucleotide sequence ID" value="XM_004036516.1"/>
</dbReference>
<dbReference type="PROSITE" id="PS00108">
    <property type="entry name" value="PROTEIN_KINASE_ST"/>
    <property type="match status" value="1"/>
</dbReference>
<dbReference type="GO" id="GO:0044773">
    <property type="term" value="P:mitotic DNA damage checkpoint signaling"/>
    <property type="evidence" value="ECO:0007669"/>
    <property type="project" value="TreeGrafter"/>
</dbReference>
<evidence type="ECO:0000256" key="3">
    <source>
        <dbReference type="PROSITE-ProRule" id="PRU10141"/>
    </source>
</evidence>
<feature type="domain" description="Protein kinase" evidence="5">
    <location>
        <begin position="138"/>
        <end position="415"/>
    </location>
</feature>
<dbReference type="Pfam" id="PF00069">
    <property type="entry name" value="Pkinase"/>
    <property type="match status" value="1"/>
</dbReference>
<dbReference type="OMA" id="NFASVYF"/>
<dbReference type="STRING" id="857967.G0QQC7"/>
<dbReference type="SMART" id="SM00220">
    <property type="entry name" value="S_TKc"/>
    <property type="match status" value="1"/>
</dbReference>
<dbReference type="InterPro" id="IPR000719">
    <property type="entry name" value="Prot_kinase_dom"/>
</dbReference>
<dbReference type="OrthoDB" id="319848at2759"/>
<dbReference type="GO" id="GO:0005737">
    <property type="term" value="C:cytoplasm"/>
    <property type="evidence" value="ECO:0007669"/>
    <property type="project" value="TreeGrafter"/>
</dbReference>
<accession>G0QQC7</accession>
<gene>
    <name evidence="6" type="ORF">IMG5_076810</name>
</gene>
<evidence type="ECO:0000259" key="5">
    <source>
        <dbReference type="PROSITE" id="PS50011"/>
    </source>
</evidence>
<dbReference type="GO" id="GO:0005634">
    <property type="term" value="C:nucleus"/>
    <property type="evidence" value="ECO:0007669"/>
    <property type="project" value="TreeGrafter"/>
</dbReference>
<keyword evidence="6" id="KW-0808">Transferase</keyword>
<dbReference type="PROSITE" id="PS00107">
    <property type="entry name" value="PROTEIN_KINASE_ATP"/>
    <property type="match status" value="1"/>
</dbReference>
<dbReference type="InParanoid" id="G0QQC7"/>
<dbReference type="GO" id="GO:0005524">
    <property type="term" value="F:ATP binding"/>
    <property type="evidence" value="ECO:0007669"/>
    <property type="project" value="UniProtKB-UniRule"/>
</dbReference>
<dbReference type="PANTHER" id="PTHR44167">
    <property type="entry name" value="OVARIAN-SPECIFIC SERINE/THREONINE-PROTEIN KINASE LOK-RELATED"/>
    <property type="match status" value="1"/>
</dbReference>
<dbReference type="GO" id="GO:0004683">
    <property type="term" value="F:calcium/calmodulin-dependent protein kinase activity"/>
    <property type="evidence" value="ECO:0007669"/>
    <property type="project" value="UniProtKB-EC"/>
</dbReference>
<dbReference type="eggNOG" id="KOG0032">
    <property type="taxonomic scope" value="Eukaryota"/>
</dbReference>
<name>G0QQC7_ICHMU</name>
<dbReference type="InterPro" id="IPR008271">
    <property type="entry name" value="Ser/Thr_kinase_AS"/>
</dbReference>
<keyword evidence="6" id="KW-0418">Kinase</keyword>
<feature type="binding site" evidence="3">
    <location>
        <position position="167"/>
    </location>
    <ligand>
        <name>ATP</name>
        <dbReference type="ChEBI" id="CHEBI:30616"/>
    </ligand>
</feature>
<evidence type="ECO:0000256" key="2">
    <source>
        <dbReference type="ARBA" id="ARBA00022840"/>
    </source>
</evidence>
<sequence>MICYPLYIQFLDQQMKEIEIYQLTRKSRLEWIWKDNKYQNNYLSHIGFYLQKSWEPENKKELKQMIQNNLMQNYVSQKDIDLNAKLSLISITEENQDTNKEYEQLNQIIVYFKQEDSKPKIMQFLKSKIIQKRFHTVYKAVRRLGKGSFASVYLVNQVDSNQQFALKAFFKEKLLQETYGYESFYNEIILMRNLHHPNIIPLLEIWESTNSYYMIIPLCNGGSLLERISLNIKMKKNPSLPQEKDLSPIDDNFILQFIKQILEALIYMKKQGILHRDLKPDNILLNSRHLVLPIIIDLGLGTFQNVDNFIYPKCGTPGYIAPEIINLKDKTTKYTTQCDIFSLGCIFYFLLTLKPLFMGKTTKETIELNKKCEIDFNKPELQNINEQAKNLLQKMLEIDPQQRITAEQALISDYIKNKNQLSEDDDDLEIPEDPTTQICQIFKQFNNEKKFDMQRINQHGTFNSSNETTELIIRL</sequence>
<protein>
    <submittedName>
        <fullName evidence="6">Protein kinase domain protein</fullName>
        <ecNumber evidence="6">2.7.11.17</ecNumber>
    </submittedName>
</protein>
<dbReference type="Gene3D" id="3.30.200.20">
    <property type="entry name" value="Phosphorylase Kinase, domain 1"/>
    <property type="match status" value="1"/>
</dbReference>
<dbReference type="PROSITE" id="PS50011">
    <property type="entry name" value="PROTEIN_KINASE_DOM"/>
    <property type="match status" value="1"/>
</dbReference>
<keyword evidence="4" id="KW-0723">Serine/threonine-protein kinase</keyword>
<keyword evidence="1 3" id="KW-0547">Nucleotide-binding</keyword>
<organism evidence="6 7">
    <name type="scientific">Ichthyophthirius multifiliis</name>
    <name type="common">White spot disease agent</name>
    <name type="synonym">Ich</name>
    <dbReference type="NCBI Taxonomy" id="5932"/>
    <lineage>
        <taxon>Eukaryota</taxon>
        <taxon>Sar</taxon>
        <taxon>Alveolata</taxon>
        <taxon>Ciliophora</taxon>
        <taxon>Intramacronucleata</taxon>
        <taxon>Oligohymenophorea</taxon>
        <taxon>Hymenostomatida</taxon>
        <taxon>Ophryoglenina</taxon>
        <taxon>Ichthyophthirius</taxon>
    </lineage>
</organism>
<dbReference type="SUPFAM" id="SSF56112">
    <property type="entry name" value="Protein kinase-like (PK-like)"/>
    <property type="match status" value="1"/>
</dbReference>
<dbReference type="Gene3D" id="1.10.510.10">
    <property type="entry name" value="Transferase(Phosphotransferase) domain 1"/>
    <property type="match status" value="1"/>
</dbReference>
<dbReference type="Proteomes" id="UP000008983">
    <property type="component" value="Unassembled WGS sequence"/>
</dbReference>
<dbReference type="EMBL" id="GL983618">
    <property type="protein sequence ID" value="EGR32578.1"/>
    <property type="molecule type" value="Genomic_DNA"/>
</dbReference>
<keyword evidence="7" id="KW-1185">Reference proteome</keyword>